<name>A0AC34PYQ9_9BILA</name>
<sequence length="171" mass="19393">MDLSKQEFYQVKERHYIHNEFADIALVELETPIKFSDKISPICLAKNDNLTDGELMIAAGWGWIFNYIIPELAIVENLYRDGRVVRSSPTILNERIIVNKIDQECLDYISQYTTPDFNLWVCNHGVNSGVENGDSGGPAMALKKGKWTQVGIVSGGIPENRIKNRIDLKEH</sequence>
<organism evidence="1 2">
    <name type="scientific">Panagrolaimus sp. JU765</name>
    <dbReference type="NCBI Taxonomy" id="591449"/>
    <lineage>
        <taxon>Eukaryota</taxon>
        <taxon>Metazoa</taxon>
        <taxon>Ecdysozoa</taxon>
        <taxon>Nematoda</taxon>
        <taxon>Chromadorea</taxon>
        <taxon>Rhabditida</taxon>
        <taxon>Tylenchina</taxon>
        <taxon>Panagrolaimomorpha</taxon>
        <taxon>Panagrolaimoidea</taxon>
        <taxon>Panagrolaimidae</taxon>
        <taxon>Panagrolaimus</taxon>
    </lineage>
</organism>
<evidence type="ECO:0000313" key="1">
    <source>
        <dbReference type="Proteomes" id="UP000887576"/>
    </source>
</evidence>
<accession>A0AC34PYQ9</accession>
<proteinExistence type="predicted"/>
<protein>
    <submittedName>
        <fullName evidence="2">Peptidase S1 domain-containing protein</fullName>
    </submittedName>
</protein>
<evidence type="ECO:0000313" key="2">
    <source>
        <dbReference type="WBParaSite" id="JU765_v2.g11284.t1"/>
    </source>
</evidence>
<dbReference type="WBParaSite" id="JU765_v2.g11284.t1">
    <property type="protein sequence ID" value="JU765_v2.g11284.t1"/>
    <property type="gene ID" value="JU765_v2.g11284"/>
</dbReference>
<dbReference type="Proteomes" id="UP000887576">
    <property type="component" value="Unplaced"/>
</dbReference>
<reference evidence="2" key="1">
    <citation type="submission" date="2022-11" db="UniProtKB">
        <authorList>
            <consortium name="WormBaseParasite"/>
        </authorList>
    </citation>
    <scope>IDENTIFICATION</scope>
</reference>